<protein>
    <submittedName>
        <fullName evidence="1">Uncharacterized protein</fullName>
    </submittedName>
</protein>
<dbReference type="EMBL" id="CP146843">
    <property type="protein sequence ID" value="WYY26588.1"/>
    <property type="molecule type" value="Genomic_DNA"/>
</dbReference>
<gene>
    <name evidence="1" type="ORF">AshY1_04820</name>
</gene>
<sequence length="127" mass="15022">MNNVPVFTVQRKSGNNTDKILLPLNIENFDDNKYSRLITFEHESNSTKKDMDKIIPLLHLKITKKFNPDNNSTVEKLDEYFNFSCEVNDEHYVDNKKPKILQEENSKTFQIQIKLEQKKSLKTQIFN</sequence>
<name>A0ABZ2U8Y4_ASHYP</name>
<organism evidence="1 2">
    <name type="scientific">Ash yellows phytoplasma</name>
    <dbReference type="NCBI Taxonomy" id="35780"/>
    <lineage>
        <taxon>Bacteria</taxon>
        <taxon>Bacillati</taxon>
        <taxon>Mycoplasmatota</taxon>
        <taxon>Mollicutes</taxon>
        <taxon>Acholeplasmatales</taxon>
        <taxon>Acholeplasmataceae</taxon>
        <taxon>Candidatus Phytoplasma</taxon>
        <taxon>16SrVII (Ash yellows group)</taxon>
    </lineage>
</organism>
<keyword evidence="2" id="KW-1185">Reference proteome</keyword>
<dbReference type="Proteomes" id="UP001484199">
    <property type="component" value="Chromosome"/>
</dbReference>
<reference evidence="1" key="1">
    <citation type="submission" date="2024-03" db="EMBL/GenBank/DDBJ databases">
        <title>The Complete Genome of 'Candidatus Phytoplasma fraxini' AshY1 from the Ash Yellows Group.</title>
        <authorList>
            <person name="Boehm J.W."/>
            <person name="Huettel B."/>
            <person name="Schneider B."/>
            <person name="Kube M."/>
        </authorList>
    </citation>
    <scope>NUCLEOTIDE SEQUENCE [LARGE SCALE GENOMIC DNA]</scope>
    <source>
        <strain evidence="1">AshY1</strain>
    </source>
</reference>
<accession>A0ABZ2U8Y4</accession>
<evidence type="ECO:0000313" key="1">
    <source>
        <dbReference type="EMBL" id="WYY26588.1"/>
    </source>
</evidence>
<evidence type="ECO:0000313" key="2">
    <source>
        <dbReference type="Proteomes" id="UP001484199"/>
    </source>
</evidence>
<proteinExistence type="predicted"/>